<sequence>MEEEVGLRNSVGTADEDGMRPVSMHHQPPPMDRAVDKSFLTGDAREAVRGLLCDMSLYEVALSELETQFGNPTAVVQSTLSSILQHPVVKHNDIAGLTRSNAKTVTVPEVFSVARLNVRPQSVDWKQRKAWKHLDDIVIPDNNGKTVELLLGANVLEAMLQQEMSEDGQAFSWFTMANKTLGTYGAALVLVTKTIQEALTYFVQHLRHLIVTELPKNADSQRLLVAARTSTAVLDRALKAAADVVSGVAPHLVARFKNSMNRAFHNIQASDDYYAVFLSRL</sequence>
<dbReference type="EMBL" id="VIIS01000019">
    <property type="protein sequence ID" value="KAF0314444.1"/>
    <property type="molecule type" value="Genomic_DNA"/>
</dbReference>
<evidence type="ECO:0000256" key="1">
    <source>
        <dbReference type="SAM" id="MobiDB-lite"/>
    </source>
</evidence>
<protein>
    <submittedName>
        <fullName evidence="2">Uncharacterized protein</fullName>
    </submittedName>
</protein>
<name>A0A6A4XEI0_AMPAM</name>
<evidence type="ECO:0000313" key="3">
    <source>
        <dbReference type="Proteomes" id="UP000440578"/>
    </source>
</evidence>
<keyword evidence="3" id="KW-1185">Reference proteome</keyword>
<gene>
    <name evidence="2" type="ORF">FJT64_015099</name>
</gene>
<feature type="region of interest" description="Disordered" evidence="1">
    <location>
        <begin position="1"/>
        <end position="31"/>
    </location>
</feature>
<organism evidence="2 3">
    <name type="scientific">Amphibalanus amphitrite</name>
    <name type="common">Striped barnacle</name>
    <name type="synonym">Balanus amphitrite</name>
    <dbReference type="NCBI Taxonomy" id="1232801"/>
    <lineage>
        <taxon>Eukaryota</taxon>
        <taxon>Metazoa</taxon>
        <taxon>Ecdysozoa</taxon>
        <taxon>Arthropoda</taxon>
        <taxon>Crustacea</taxon>
        <taxon>Multicrustacea</taxon>
        <taxon>Cirripedia</taxon>
        <taxon>Thoracica</taxon>
        <taxon>Thoracicalcarea</taxon>
        <taxon>Balanomorpha</taxon>
        <taxon>Balanoidea</taxon>
        <taxon>Balanidae</taxon>
        <taxon>Amphibalaninae</taxon>
        <taxon>Amphibalanus</taxon>
    </lineage>
</organism>
<comment type="caution">
    <text evidence="2">The sequence shown here is derived from an EMBL/GenBank/DDBJ whole genome shotgun (WGS) entry which is preliminary data.</text>
</comment>
<accession>A0A6A4XEI0</accession>
<reference evidence="2 3" key="1">
    <citation type="submission" date="2019-07" db="EMBL/GenBank/DDBJ databases">
        <title>Draft genome assembly of a fouling barnacle, Amphibalanus amphitrite (Darwin, 1854): The first reference genome for Thecostraca.</title>
        <authorList>
            <person name="Kim W."/>
        </authorList>
    </citation>
    <scope>NUCLEOTIDE SEQUENCE [LARGE SCALE GENOMIC DNA]</scope>
    <source>
        <strain evidence="2">SNU_AA5</strain>
        <tissue evidence="2">Soma without cirri and trophi</tissue>
    </source>
</reference>
<dbReference type="OrthoDB" id="10055784at2759"/>
<dbReference type="AlphaFoldDB" id="A0A6A4XEI0"/>
<dbReference type="Proteomes" id="UP000440578">
    <property type="component" value="Unassembled WGS sequence"/>
</dbReference>
<evidence type="ECO:0000313" key="2">
    <source>
        <dbReference type="EMBL" id="KAF0314444.1"/>
    </source>
</evidence>
<proteinExistence type="predicted"/>